<keyword evidence="2" id="KW-1133">Transmembrane helix</keyword>
<dbReference type="AlphaFoldDB" id="X0YRH5"/>
<sequence>MIDEPKNALNEIASDPNFLMILVGAIIWYIGYYVLFFGGLFLTTGFVLVCFSAALTSLSRPVALAWPGLLLGALLQIVGYFIFFIPFLSPALIVIGGVAIIYFAIPLALQRGELPVITHLQKLVESKMKKEEIEDISAEEPLKENADTDEKESGP</sequence>
<protein>
    <submittedName>
        <fullName evidence="3">Uncharacterized protein</fullName>
    </submittedName>
</protein>
<feature type="transmembrane region" description="Helical" evidence="2">
    <location>
        <begin position="63"/>
        <end position="85"/>
    </location>
</feature>
<evidence type="ECO:0000313" key="3">
    <source>
        <dbReference type="EMBL" id="GAG58969.1"/>
    </source>
</evidence>
<gene>
    <name evidence="3" type="ORF">S01H4_17077</name>
</gene>
<keyword evidence="2" id="KW-0812">Transmembrane</keyword>
<comment type="caution">
    <text evidence="3">The sequence shown here is derived from an EMBL/GenBank/DDBJ whole genome shotgun (WGS) entry which is preliminary data.</text>
</comment>
<accession>X0YRH5</accession>
<keyword evidence="2" id="KW-0472">Membrane</keyword>
<feature type="region of interest" description="Disordered" evidence="1">
    <location>
        <begin position="130"/>
        <end position="155"/>
    </location>
</feature>
<feature type="transmembrane region" description="Helical" evidence="2">
    <location>
        <begin position="26"/>
        <end position="51"/>
    </location>
</feature>
<feature type="compositionally biased region" description="Basic and acidic residues" evidence="1">
    <location>
        <begin position="140"/>
        <end position="155"/>
    </location>
</feature>
<proteinExistence type="predicted"/>
<evidence type="ECO:0000256" key="2">
    <source>
        <dbReference type="SAM" id="Phobius"/>
    </source>
</evidence>
<feature type="transmembrane region" description="Helical" evidence="2">
    <location>
        <begin position="91"/>
        <end position="109"/>
    </location>
</feature>
<name>X0YRH5_9ZZZZ</name>
<organism evidence="3">
    <name type="scientific">marine sediment metagenome</name>
    <dbReference type="NCBI Taxonomy" id="412755"/>
    <lineage>
        <taxon>unclassified sequences</taxon>
        <taxon>metagenomes</taxon>
        <taxon>ecological metagenomes</taxon>
    </lineage>
</organism>
<evidence type="ECO:0000256" key="1">
    <source>
        <dbReference type="SAM" id="MobiDB-lite"/>
    </source>
</evidence>
<reference evidence="3" key="1">
    <citation type="journal article" date="2014" name="Front. Microbiol.">
        <title>High frequency of phylogenetically diverse reductive dehalogenase-homologous genes in deep subseafloor sedimentary metagenomes.</title>
        <authorList>
            <person name="Kawai M."/>
            <person name="Futagami T."/>
            <person name="Toyoda A."/>
            <person name="Takaki Y."/>
            <person name="Nishi S."/>
            <person name="Hori S."/>
            <person name="Arai W."/>
            <person name="Tsubouchi T."/>
            <person name="Morono Y."/>
            <person name="Uchiyama I."/>
            <person name="Ito T."/>
            <person name="Fujiyama A."/>
            <person name="Inagaki F."/>
            <person name="Takami H."/>
        </authorList>
    </citation>
    <scope>NUCLEOTIDE SEQUENCE</scope>
    <source>
        <strain evidence="3">Expedition CK06-06</strain>
    </source>
</reference>
<dbReference type="EMBL" id="BART01007510">
    <property type="protein sequence ID" value="GAG58969.1"/>
    <property type="molecule type" value="Genomic_DNA"/>
</dbReference>